<evidence type="ECO:0000313" key="3">
    <source>
        <dbReference type="Proteomes" id="UP000223527"/>
    </source>
</evidence>
<evidence type="ECO:0000256" key="1">
    <source>
        <dbReference type="SAM" id="MobiDB-lite"/>
    </source>
</evidence>
<evidence type="ECO:0000313" key="2">
    <source>
        <dbReference type="EMBL" id="PHK93706.1"/>
    </source>
</evidence>
<gene>
    <name evidence="2" type="ORF">CR162_17105</name>
</gene>
<protein>
    <submittedName>
        <fullName evidence="2">Uncharacterized protein</fullName>
    </submittedName>
</protein>
<dbReference type="EMBL" id="PDNU01000037">
    <property type="protein sequence ID" value="PHK93706.1"/>
    <property type="molecule type" value="Genomic_DNA"/>
</dbReference>
<proteinExistence type="predicted"/>
<name>A0A2C7A9J7_9PROT</name>
<organism evidence="2 3">
    <name type="scientific">Teichococcus rhizosphaerae</name>
    <dbReference type="NCBI Taxonomy" id="1335062"/>
    <lineage>
        <taxon>Bacteria</taxon>
        <taxon>Pseudomonadati</taxon>
        <taxon>Pseudomonadota</taxon>
        <taxon>Alphaproteobacteria</taxon>
        <taxon>Acetobacterales</taxon>
        <taxon>Roseomonadaceae</taxon>
        <taxon>Roseomonas</taxon>
    </lineage>
</organism>
<keyword evidence="3" id="KW-1185">Reference proteome</keyword>
<feature type="compositionally biased region" description="Basic and acidic residues" evidence="1">
    <location>
        <begin position="83"/>
        <end position="92"/>
    </location>
</feature>
<feature type="region of interest" description="Disordered" evidence="1">
    <location>
        <begin position="83"/>
        <end position="102"/>
    </location>
</feature>
<comment type="caution">
    <text evidence="2">The sequence shown here is derived from an EMBL/GenBank/DDBJ whole genome shotgun (WGS) entry which is preliminary data.</text>
</comment>
<dbReference type="RefSeq" id="WP_099096752.1">
    <property type="nucleotide sequence ID" value="NZ_PDNU01000037.1"/>
</dbReference>
<dbReference type="AlphaFoldDB" id="A0A2C7A9J7"/>
<accession>A0A2C7A9J7</accession>
<sequence>MPEPTIPFPEAPFWEDAVGAMLVRAAAQGRRDGMDQMIRQEADPTGPATPAADAVLPPELRPMLRIALRQCYIAGRLHGAEVRRENDRRLARQEPPLGALPG</sequence>
<reference evidence="2 3" key="1">
    <citation type="submission" date="2017-10" db="EMBL/GenBank/DDBJ databases">
        <authorList>
            <person name="Banno H."/>
            <person name="Chua N.-H."/>
        </authorList>
    </citation>
    <scope>NUCLEOTIDE SEQUENCE [LARGE SCALE GENOMIC DNA]</scope>
    <source>
        <strain evidence="2 3">YW11</strain>
    </source>
</reference>
<dbReference type="Proteomes" id="UP000223527">
    <property type="component" value="Unassembled WGS sequence"/>
</dbReference>